<comment type="caution">
    <text evidence="2">The sequence shown here is derived from an EMBL/GenBank/DDBJ whole genome shotgun (WGS) entry which is preliminary data.</text>
</comment>
<keyword evidence="3" id="KW-1185">Reference proteome</keyword>
<dbReference type="EMBL" id="LXQA010413607">
    <property type="protein sequence ID" value="MCI50246.1"/>
    <property type="molecule type" value="Genomic_DNA"/>
</dbReference>
<sequence length="101" mass="10434">SAAERLRQARAAKNKRDAGGATGGSSSSLNLGASSGQPSPAPSFDGDCTKRAREEDPEDATFRKHPGVIDVEDPSNSLSFSLHKLTPGVPAGQFVLPPAFS</sequence>
<organism evidence="2 3">
    <name type="scientific">Trifolium medium</name>
    <dbReference type="NCBI Taxonomy" id="97028"/>
    <lineage>
        <taxon>Eukaryota</taxon>
        <taxon>Viridiplantae</taxon>
        <taxon>Streptophyta</taxon>
        <taxon>Embryophyta</taxon>
        <taxon>Tracheophyta</taxon>
        <taxon>Spermatophyta</taxon>
        <taxon>Magnoliopsida</taxon>
        <taxon>eudicotyledons</taxon>
        <taxon>Gunneridae</taxon>
        <taxon>Pentapetalae</taxon>
        <taxon>rosids</taxon>
        <taxon>fabids</taxon>
        <taxon>Fabales</taxon>
        <taxon>Fabaceae</taxon>
        <taxon>Papilionoideae</taxon>
        <taxon>50 kb inversion clade</taxon>
        <taxon>NPAAA clade</taxon>
        <taxon>Hologalegina</taxon>
        <taxon>IRL clade</taxon>
        <taxon>Trifolieae</taxon>
        <taxon>Trifolium</taxon>
    </lineage>
</organism>
<feature type="region of interest" description="Disordered" evidence="1">
    <location>
        <begin position="1"/>
        <end position="74"/>
    </location>
</feature>
<proteinExistence type="predicted"/>
<reference evidence="2 3" key="1">
    <citation type="journal article" date="2018" name="Front. Plant Sci.">
        <title>Red Clover (Trifolium pratense) and Zigzag Clover (T. medium) - A Picture of Genomic Similarities and Differences.</title>
        <authorList>
            <person name="Dluhosova J."/>
            <person name="Istvanek J."/>
            <person name="Nedelnik J."/>
            <person name="Repkova J."/>
        </authorList>
    </citation>
    <scope>NUCLEOTIDE SEQUENCE [LARGE SCALE GENOMIC DNA]</scope>
    <source>
        <strain evidence="3">cv. 10/8</strain>
        <tissue evidence="2">Leaf</tissue>
    </source>
</reference>
<accession>A0A392SQX1</accession>
<feature type="compositionally biased region" description="Low complexity" evidence="1">
    <location>
        <begin position="24"/>
        <end position="38"/>
    </location>
</feature>
<feature type="non-terminal residue" evidence="2">
    <location>
        <position position="1"/>
    </location>
</feature>
<evidence type="ECO:0000313" key="2">
    <source>
        <dbReference type="EMBL" id="MCI50246.1"/>
    </source>
</evidence>
<protein>
    <submittedName>
        <fullName evidence="2">Uncharacterized protein</fullName>
    </submittedName>
</protein>
<dbReference type="AlphaFoldDB" id="A0A392SQX1"/>
<name>A0A392SQX1_9FABA</name>
<evidence type="ECO:0000313" key="3">
    <source>
        <dbReference type="Proteomes" id="UP000265520"/>
    </source>
</evidence>
<feature type="non-terminal residue" evidence="2">
    <location>
        <position position="101"/>
    </location>
</feature>
<evidence type="ECO:0000256" key="1">
    <source>
        <dbReference type="SAM" id="MobiDB-lite"/>
    </source>
</evidence>
<dbReference type="Proteomes" id="UP000265520">
    <property type="component" value="Unassembled WGS sequence"/>
</dbReference>